<gene>
    <name evidence="2" type="ORF">Scep_024786</name>
</gene>
<feature type="compositionally biased region" description="Basic and acidic residues" evidence="1">
    <location>
        <begin position="14"/>
        <end position="25"/>
    </location>
</feature>
<accession>A0AAP0HYK8</accession>
<dbReference type="AlphaFoldDB" id="A0AAP0HYK8"/>
<evidence type="ECO:0000313" key="2">
    <source>
        <dbReference type="EMBL" id="KAK9101356.1"/>
    </source>
</evidence>
<evidence type="ECO:0000256" key="1">
    <source>
        <dbReference type="SAM" id="MobiDB-lite"/>
    </source>
</evidence>
<feature type="region of interest" description="Disordered" evidence="1">
    <location>
        <begin position="1"/>
        <end position="32"/>
    </location>
</feature>
<comment type="caution">
    <text evidence="2">The sequence shown here is derived from an EMBL/GenBank/DDBJ whole genome shotgun (WGS) entry which is preliminary data.</text>
</comment>
<reference evidence="2 3" key="1">
    <citation type="submission" date="2024-01" db="EMBL/GenBank/DDBJ databases">
        <title>Genome assemblies of Stephania.</title>
        <authorList>
            <person name="Yang L."/>
        </authorList>
    </citation>
    <scope>NUCLEOTIDE SEQUENCE [LARGE SCALE GENOMIC DNA]</scope>
    <source>
        <strain evidence="2">JXDWG</strain>
        <tissue evidence="2">Leaf</tissue>
    </source>
</reference>
<sequence length="61" mass="7235">MLWSSCSPSSTTTRMKEEEQEERTRGKSRRKAHGCVIKRVIERVMLFKARILKRKNRSNVI</sequence>
<name>A0AAP0HYK8_9MAGN</name>
<keyword evidence="3" id="KW-1185">Reference proteome</keyword>
<dbReference type="Proteomes" id="UP001419268">
    <property type="component" value="Unassembled WGS sequence"/>
</dbReference>
<proteinExistence type="predicted"/>
<organism evidence="2 3">
    <name type="scientific">Stephania cephalantha</name>
    <dbReference type="NCBI Taxonomy" id="152367"/>
    <lineage>
        <taxon>Eukaryota</taxon>
        <taxon>Viridiplantae</taxon>
        <taxon>Streptophyta</taxon>
        <taxon>Embryophyta</taxon>
        <taxon>Tracheophyta</taxon>
        <taxon>Spermatophyta</taxon>
        <taxon>Magnoliopsida</taxon>
        <taxon>Ranunculales</taxon>
        <taxon>Menispermaceae</taxon>
        <taxon>Menispermoideae</taxon>
        <taxon>Cissampelideae</taxon>
        <taxon>Stephania</taxon>
    </lineage>
</organism>
<dbReference type="EMBL" id="JBBNAG010000010">
    <property type="protein sequence ID" value="KAK9101356.1"/>
    <property type="molecule type" value="Genomic_DNA"/>
</dbReference>
<evidence type="ECO:0000313" key="3">
    <source>
        <dbReference type="Proteomes" id="UP001419268"/>
    </source>
</evidence>
<feature type="compositionally biased region" description="Polar residues" evidence="1">
    <location>
        <begin position="1"/>
        <end position="13"/>
    </location>
</feature>
<protein>
    <submittedName>
        <fullName evidence="2">Uncharacterized protein</fullName>
    </submittedName>
</protein>